<keyword evidence="3" id="KW-0418">Kinase</keyword>
<dbReference type="EMBL" id="FXAN01000049">
    <property type="protein sequence ID" value="SMG00021.1"/>
    <property type="molecule type" value="Genomic_DNA"/>
</dbReference>
<dbReference type="SUPFAM" id="SSF54534">
    <property type="entry name" value="FKBP-like"/>
    <property type="match status" value="1"/>
</dbReference>
<dbReference type="EMBL" id="LOWA01000018">
    <property type="protein sequence ID" value="KVE28455.1"/>
    <property type="molecule type" value="Genomic_DNA"/>
</dbReference>
<dbReference type="RefSeq" id="WP_059514490.1">
    <property type="nucleotide sequence ID" value="NZ_FXAN01000049.1"/>
</dbReference>
<dbReference type="Proteomes" id="UP000062788">
    <property type="component" value="Unassembled WGS sequence"/>
</dbReference>
<evidence type="ECO:0000259" key="1">
    <source>
        <dbReference type="Pfam" id="PF01272"/>
    </source>
</evidence>
<dbReference type="Pfam" id="PF01272">
    <property type="entry name" value="GreA_GreB"/>
    <property type="match status" value="1"/>
</dbReference>
<dbReference type="GO" id="GO:0070063">
    <property type="term" value="F:RNA polymerase binding"/>
    <property type="evidence" value="ECO:0007669"/>
    <property type="project" value="InterPro"/>
</dbReference>
<keyword evidence="2" id="KW-0648">Protein biosynthesis</keyword>
<keyword evidence="4" id="KW-1185">Reference proteome</keyword>
<name>A0A103E4Z6_9BURK</name>
<evidence type="ECO:0000313" key="4">
    <source>
        <dbReference type="Proteomes" id="UP000062788"/>
    </source>
</evidence>
<evidence type="ECO:0000313" key="3">
    <source>
        <dbReference type="EMBL" id="SMG00021.1"/>
    </source>
</evidence>
<dbReference type="AlphaFoldDB" id="A0A103E4Z6"/>
<dbReference type="GO" id="GO:0003677">
    <property type="term" value="F:DNA binding"/>
    <property type="evidence" value="ECO:0007669"/>
    <property type="project" value="InterPro"/>
</dbReference>
<dbReference type="PANTHER" id="PTHR30437:SF5">
    <property type="entry name" value="REGULATOR OF NUCLEOSIDE DIPHOSPHATE KINASE"/>
    <property type="match status" value="1"/>
</dbReference>
<keyword evidence="3" id="KW-0808">Transferase</keyword>
<evidence type="ECO:0000313" key="2">
    <source>
        <dbReference type="EMBL" id="KVE28455.1"/>
    </source>
</evidence>
<dbReference type="GO" id="GO:0016301">
    <property type="term" value="F:kinase activity"/>
    <property type="evidence" value="ECO:0007669"/>
    <property type="project" value="UniProtKB-KW"/>
</dbReference>
<dbReference type="GO" id="GO:0006354">
    <property type="term" value="P:DNA-templated transcription elongation"/>
    <property type="evidence" value="ECO:0007669"/>
    <property type="project" value="TreeGrafter"/>
</dbReference>
<keyword evidence="2" id="KW-0251">Elongation factor</keyword>
<evidence type="ECO:0000313" key="5">
    <source>
        <dbReference type="Proteomes" id="UP000198460"/>
    </source>
</evidence>
<dbReference type="Proteomes" id="UP000198460">
    <property type="component" value="Unassembled WGS sequence"/>
</dbReference>
<organism evidence="2 4">
    <name type="scientific">Burkholderia singularis</name>
    <dbReference type="NCBI Taxonomy" id="1503053"/>
    <lineage>
        <taxon>Bacteria</taxon>
        <taxon>Pseudomonadati</taxon>
        <taxon>Pseudomonadota</taxon>
        <taxon>Betaproteobacteria</taxon>
        <taxon>Burkholderiales</taxon>
        <taxon>Burkholderiaceae</taxon>
        <taxon>Burkholderia</taxon>
        <taxon>pseudomallei group</taxon>
    </lineage>
</organism>
<dbReference type="Gene3D" id="3.10.50.30">
    <property type="entry name" value="Transcription elongation factor, GreA/GreB, C-terminal domain"/>
    <property type="match status" value="1"/>
</dbReference>
<dbReference type="OrthoDB" id="192847at2"/>
<dbReference type="InterPro" id="IPR023459">
    <property type="entry name" value="Tscrpt_elong_fac_GreA/B_fam"/>
</dbReference>
<dbReference type="PIRSF" id="PIRSF006092">
    <property type="entry name" value="GreA_GreB"/>
    <property type="match status" value="1"/>
</dbReference>
<dbReference type="InterPro" id="IPR001437">
    <property type="entry name" value="Tscrpt_elong_fac_GreA/B_C"/>
</dbReference>
<feature type="domain" description="Transcription elongation factor GreA/GreB C-terminal" evidence="1">
    <location>
        <begin position="47"/>
        <end position="122"/>
    </location>
</feature>
<gene>
    <name evidence="3" type="ORF">BSIN_3213</name>
    <name evidence="2" type="ORF">WS67_06780</name>
</gene>
<reference evidence="3 5" key="2">
    <citation type="submission" date="2017-04" db="EMBL/GenBank/DDBJ databases">
        <authorList>
            <person name="Afonso C.L."/>
            <person name="Miller P.J."/>
            <person name="Scott M.A."/>
            <person name="Spackman E."/>
            <person name="Goraichik I."/>
            <person name="Dimitrov K.M."/>
            <person name="Suarez D.L."/>
            <person name="Swayne D.E."/>
        </authorList>
    </citation>
    <scope>NUCLEOTIDE SEQUENCE [LARGE SCALE GENOMIC DNA]</scope>
    <source>
        <strain evidence="3">LMG 28154</strain>
    </source>
</reference>
<dbReference type="GO" id="GO:0032784">
    <property type="term" value="P:regulation of DNA-templated transcription elongation"/>
    <property type="evidence" value="ECO:0007669"/>
    <property type="project" value="InterPro"/>
</dbReference>
<proteinExistence type="predicted"/>
<dbReference type="PANTHER" id="PTHR30437">
    <property type="entry name" value="TRANSCRIPTION ELONGATION FACTOR GREA"/>
    <property type="match status" value="1"/>
</dbReference>
<accession>A0A103E4Z6</accession>
<dbReference type="InterPro" id="IPR036953">
    <property type="entry name" value="GreA/GreB_C_sf"/>
</dbReference>
<protein>
    <submittedName>
        <fullName evidence="3">Regulator of nucleoside diphosphate kinase</fullName>
    </submittedName>
    <submittedName>
        <fullName evidence="2">Transcription elongation factor GreAB</fullName>
    </submittedName>
</protein>
<sequence length="132" mass="14644">MKKRIYQLTELDVARLERHAERNPHYQAMLDTLLERADIVESPRIRANVVTMNSQVSLIDKTSGQQMTWTIVYPDAADFAQGHLNVFSPVGIALLGARRGEHVTVASPDGGTAVLTINEILYQPEASGDYAH</sequence>
<reference evidence="2 4" key="1">
    <citation type="submission" date="2015-11" db="EMBL/GenBank/DDBJ databases">
        <title>Expanding the genomic diversity of Burkholderia species for the development of highly accurate diagnostics.</title>
        <authorList>
            <person name="Sahl J."/>
            <person name="Keim P."/>
            <person name="Wagner D."/>
        </authorList>
    </citation>
    <scope>NUCLEOTIDE SEQUENCE [LARGE SCALE GENOMIC DNA]</scope>
    <source>
        <strain evidence="2 4">TSV85</strain>
    </source>
</reference>
<dbReference type="GO" id="GO:0003746">
    <property type="term" value="F:translation elongation factor activity"/>
    <property type="evidence" value="ECO:0007669"/>
    <property type="project" value="UniProtKB-KW"/>
</dbReference>